<feature type="domain" description="Ribose-phosphate pyrophosphokinase N-terminal" evidence="8">
    <location>
        <begin position="6"/>
        <end position="123"/>
    </location>
</feature>
<evidence type="ECO:0000313" key="10">
    <source>
        <dbReference type="Proteomes" id="UP000236845"/>
    </source>
</evidence>
<evidence type="ECO:0000256" key="3">
    <source>
        <dbReference type="ARBA" id="ARBA00022727"/>
    </source>
</evidence>
<proteinExistence type="predicted"/>
<evidence type="ECO:0000256" key="7">
    <source>
        <dbReference type="ARBA" id="ARBA00049535"/>
    </source>
</evidence>
<keyword evidence="4" id="KW-0547">Nucleotide-binding</keyword>
<dbReference type="CDD" id="cd06223">
    <property type="entry name" value="PRTases_typeI"/>
    <property type="match status" value="1"/>
</dbReference>
<keyword evidence="6" id="KW-0067">ATP-binding</keyword>
<sequence length="310" mass="34168">MKKPLIYCGRANKKLADEICRLMSIDLGDLDIEKFADGEPWYRIADYEKIGSSDMACVVQSTSEFAPLTYFDLLGPLYALRQLNPRKLVAVMPFMGFRRQERNHEGGEAVMAKLMAGLIAAAGATDVILCDIHNPCILEYFREAGVRPYEVNANPLFVKEFVGIDLNDYVVMAPDKGRYETAAQFAKALNIPLLGATKNRPEHDIAKIMPIDGNLKGKHVILRDDEISTASTISSSAGKAEELGALDMTIAVTHGVLAGGAIQKLKRRPFIVKVITTDSIYLTWEKRIPKIRVVSTAPLIADIISQIAES</sequence>
<dbReference type="SMART" id="SM01400">
    <property type="entry name" value="Pribosyltran_N"/>
    <property type="match status" value="1"/>
</dbReference>
<dbReference type="InterPro" id="IPR029099">
    <property type="entry name" value="Pribosyltran_N"/>
</dbReference>
<dbReference type="GO" id="GO:0004749">
    <property type="term" value="F:ribose phosphate diphosphokinase activity"/>
    <property type="evidence" value="ECO:0007669"/>
    <property type="project" value="UniProtKB-EC"/>
</dbReference>
<evidence type="ECO:0000313" key="9">
    <source>
        <dbReference type="EMBL" id="PIS40544.1"/>
    </source>
</evidence>
<dbReference type="Pfam" id="PF13793">
    <property type="entry name" value="Pribosyltran_N"/>
    <property type="match status" value="1"/>
</dbReference>
<comment type="catalytic activity">
    <reaction evidence="7">
        <text>D-ribose 5-phosphate + ATP = 5-phospho-alpha-D-ribose 1-diphosphate + AMP + H(+)</text>
        <dbReference type="Rhea" id="RHEA:15609"/>
        <dbReference type="ChEBI" id="CHEBI:15378"/>
        <dbReference type="ChEBI" id="CHEBI:30616"/>
        <dbReference type="ChEBI" id="CHEBI:58017"/>
        <dbReference type="ChEBI" id="CHEBI:78346"/>
        <dbReference type="ChEBI" id="CHEBI:456215"/>
        <dbReference type="EC" id="2.7.6.1"/>
    </reaction>
</comment>
<dbReference type="GO" id="GO:0006164">
    <property type="term" value="P:purine nucleotide biosynthetic process"/>
    <property type="evidence" value="ECO:0007669"/>
    <property type="project" value="TreeGrafter"/>
</dbReference>
<dbReference type="EC" id="2.7.6.1" evidence="1"/>
<dbReference type="GO" id="GO:0016301">
    <property type="term" value="F:kinase activity"/>
    <property type="evidence" value="ECO:0007669"/>
    <property type="project" value="UniProtKB-KW"/>
</dbReference>
<dbReference type="AlphaFoldDB" id="A0A2H0YPX1"/>
<gene>
    <name evidence="9" type="ORF">COT26_02745</name>
</gene>
<dbReference type="EMBL" id="PEXW01000062">
    <property type="protein sequence ID" value="PIS40544.1"/>
    <property type="molecule type" value="Genomic_DNA"/>
</dbReference>
<protein>
    <recommendedName>
        <fullName evidence="1">ribose-phosphate diphosphokinase</fullName>
        <ecNumber evidence="1">2.7.6.1</ecNumber>
    </recommendedName>
</protein>
<dbReference type="GO" id="GO:0006015">
    <property type="term" value="P:5-phosphoribose 1-diphosphate biosynthetic process"/>
    <property type="evidence" value="ECO:0007669"/>
    <property type="project" value="TreeGrafter"/>
</dbReference>
<keyword evidence="2" id="KW-0808">Transferase</keyword>
<dbReference type="Gene3D" id="3.40.50.2020">
    <property type="match status" value="2"/>
</dbReference>
<keyword evidence="3" id="KW-0545">Nucleotide biosynthesis</keyword>
<organism evidence="9 10">
    <name type="scientific">Candidatus Kerfeldbacteria bacterium CG08_land_8_20_14_0_20_43_14</name>
    <dbReference type="NCBI Taxonomy" id="2014246"/>
    <lineage>
        <taxon>Bacteria</taxon>
        <taxon>Candidatus Kerfeldiibacteriota</taxon>
    </lineage>
</organism>
<dbReference type="GO" id="GO:0002189">
    <property type="term" value="C:ribose phosphate diphosphokinase complex"/>
    <property type="evidence" value="ECO:0007669"/>
    <property type="project" value="TreeGrafter"/>
</dbReference>
<dbReference type="InterPro" id="IPR005946">
    <property type="entry name" value="Rib-P_diPkinase"/>
</dbReference>
<dbReference type="PANTHER" id="PTHR10210">
    <property type="entry name" value="RIBOSE-PHOSPHATE DIPHOSPHOKINASE FAMILY MEMBER"/>
    <property type="match status" value="1"/>
</dbReference>
<evidence type="ECO:0000256" key="6">
    <source>
        <dbReference type="ARBA" id="ARBA00022840"/>
    </source>
</evidence>
<dbReference type="NCBIfam" id="TIGR01251">
    <property type="entry name" value="ribP_PPkin"/>
    <property type="match status" value="1"/>
</dbReference>
<name>A0A2H0YPX1_9BACT</name>
<dbReference type="GO" id="GO:0005524">
    <property type="term" value="F:ATP binding"/>
    <property type="evidence" value="ECO:0007669"/>
    <property type="project" value="UniProtKB-KW"/>
</dbReference>
<evidence type="ECO:0000256" key="5">
    <source>
        <dbReference type="ARBA" id="ARBA00022777"/>
    </source>
</evidence>
<dbReference type="SUPFAM" id="SSF53271">
    <property type="entry name" value="PRTase-like"/>
    <property type="match status" value="2"/>
</dbReference>
<evidence type="ECO:0000256" key="1">
    <source>
        <dbReference type="ARBA" id="ARBA00013247"/>
    </source>
</evidence>
<dbReference type="GO" id="GO:0000287">
    <property type="term" value="F:magnesium ion binding"/>
    <property type="evidence" value="ECO:0007669"/>
    <property type="project" value="InterPro"/>
</dbReference>
<dbReference type="InterPro" id="IPR000836">
    <property type="entry name" value="PRTase_dom"/>
</dbReference>
<comment type="caution">
    <text evidence="9">The sequence shown here is derived from an EMBL/GenBank/DDBJ whole genome shotgun (WGS) entry which is preliminary data.</text>
</comment>
<evidence type="ECO:0000256" key="2">
    <source>
        <dbReference type="ARBA" id="ARBA00022679"/>
    </source>
</evidence>
<accession>A0A2H0YPX1</accession>
<dbReference type="GO" id="GO:0005737">
    <property type="term" value="C:cytoplasm"/>
    <property type="evidence" value="ECO:0007669"/>
    <property type="project" value="TreeGrafter"/>
</dbReference>
<evidence type="ECO:0000259" key="8">
    <source>
        <dbReference type="Pfam" id="PF13793"/>
    </source>
</evidence>
<keyword evidence="5" id="KW-0418">Kinase</keyword>
<dbReference type="PANTHER" id="PTHR10210:SF32">
    <property type="entry name" value="RIBOSE-PHOSPHATE PYROPHOSPHOKINASE 2"/>
    <property type="match status" value="1"/>
</dbReference>
<dbReference type="Proteomes" id="UP000236845">
    <property type="component" value="Unassembled WGS sequence"/>
</dbReference>
<dbReference type="FunFam" id="3.40.50.2020:FF:000014">
    <property type="entry name" value="Ribose-phosphate pyrophosphokinase 1"/>
    <property type="match status" value="1"/>
</dbReference>
<evidence type="ECO:0000256" key="4">
    <source>
        <dbReference type="ARBA" id="ARBA00022741"/>
    </source>
</evidence>
<dbReference type="Pfam" id="PF14572">
    <property type="entry name" value="Pribosyl_synth"/>
    <property type="match status" value="1"/>
</dbReference>
<reference evidence="10" key="1">
    <citation type="submission" date="2017-09" db="EMBL/GenBank/DDBJ databases">
        <title>Depth-based differentiation of microbial function through sediment-hosted aquifers and enrichment of novel symbionts in the deep terrestrial subsurface.</title>
        <authorList>
            <person name="Probst A.J."/>
            <person name="Ladd B."/>
            <person name="Jarett J.K."/>
            <person name="Geller-Mcgrath D.E."/>
            <person name="Sieber C.M.K."/>
            <person name="Emerson J.B."/>
            <person name="Anantharaman K."/>
            <person name="Thomas B.C."/>
            <person name="Malmstrom R."/>
            <person name="Stieglmeier M."/>
            <person name="Klingl A."/>
            <person name="Woyke T."/>
            <person name="Ryan C.M."/>
            <person name="Banfield J.F."/>
        </authorList>
    </citation>
    <scope>NUCLEOTIDE SEQUENCE [LARGE SCALE GENOMIC DNA]</scope>
</reference>
<dbReference type="InterPro" id="IPR029057">
    <property type="entry name" value="PRTase-like"/>
</dbReference>